<dbReference type="InterPro" id="IPR013078">
    <property type="entry name" value="His_Pase_superF_clade-1"/>
</dbReference>
<keyword evidence="2" id="KW-1185">Reference proteome</keyword>
<evidence type="ECO:0000313" key="2">
    <source>
        <dbReference type="Proteomes" id="UP000634004"/>
    </source>
</evidence>
<dbReference type="AlphaFoldDB" id="A0A8J3G2P7"/>
<organism evidence="1 2">
    <name type="scientific">Algimonas arctica</name>
    <dbReference type="NCBI Taxonomy" id="1479486"/>
    <lineage>
        <taxon>Bacteria</taxon>
        <taxon>Pseudomonadati</taxon>
        <taxon>Pseudomonadota</taxon>
        <taxon>Alphaproteobacteria</taxon>
        <taxon>Maricaulales</taxon>
        <taxon>Robiginitomaculaceae</taxon>
        <taxon>Algimonas</taxon>
    </lineage>
</organism>
<dbReference type="InterPro" id="IPR029033">
    <property type="entry name" value="His_PPase_superfam"/>
</dbReference>
<evidence type="ECO:0008006" key="3">
    <source>
        <dbReference type="Google" id="ProtNLM"/>
    </source>
</evidence>
<name>A0A8J3G2P7_9PROT</name>
<dbReference type="Pfam" id="PF00300">
    <property type="entry name" value="His_Phos_1"/>
    <property type="match status" value="1"/>
</dbReference>
<dbReference type="EMBL" id="BMZH01000008">
    <property type="protein sequence ID" value="GHA97389.1"/>
    <property type="molecule type" value="Genomic_DNA"/>
</dbReference>
<gene>
    <name evidence="1" type="ORF">GCM10009069_20330</name>
</gene>
<dbReference type="SMART" id="SM00855">
    <property type="entry name" value="PGAM"/>
    <property type="match status" value="1"/>
</dbReference>
<dbReference type="Gene3D" id="3.40.50.1240">
    <property type="entry name" value="Phosphoglycerate mutase-like"/>
    <property type="match status" value="1"/>
</dbReference>
<dbReference type="CDD" id="cd07067">
    <property type="entry name" value="HP_PGM_like"/>
    <property type="match status" value="1"/>
</dbReference>
<dbReference type="SUPFAM" id="SSF53254">
    <property type="entry name" value="Phosphoglycerate mutase-like"/>
    <property type="match status" value="1"/>
</dbReference>
<reference evidence="1" key="1">
    <citation type="journal article" date="2014" name="Int. J. Syst. Evol. Microbiol.">
        <title>Complete genome sequence of Corynebacterium casei LMG S-19264T (=DSM 44701T), isolated from a smear-ripened cheese.</title>
        <authorList>
            <consortium name="US DOE Joint Genome Institute (JGI-PGF)"/>
            <person name="Walter F."/>
            <person name="Albersmeier A."/>
            <person name="Kalinowski J."/>
            <person name="Ruckert C."/>
        </authorList>
    </citation>
    <scope>NUCLEOTIDE SEQUENCE</scope>
    <source>
        <strain evidence="1">KCTC 32513</strain>
    </source>
</reference>
<comment type="caution">
    <text evidence="1">The sequence shown here is derived from an EMBL/GenBank/DDBJ whole genome shotgun (WGS) entry which is preliminary data.</text>
</comment>
<reference evidence="1" key="2">
    <citation type="submission" date="2020-09" db="EMBL/GenBank/DDBJ databases">
        <authorList>
            <person name="Sun Q."/>
            <person name="Kim S."/>
        </authorList>
    </citation>
    <scope>NUCLEOTIDE SEQUENCE</scope>
    <source>
        <strain evidence="1">KCTC 32513</strain>
    </source>
</reference>
<dbReference type="Proteomes" id="UP000634004">
    <property type="component" value="Unassembled WGS sequence"/>
</dbReference>
<proteinExistence type="predicted"/>
<sequence length="211" mass="22569">MVVTVETHSLNLIPVWGGRTDMRLNLKQGFTQFFASIAMVGLAACASAPEPTDVIVTQTHAPATIFLVRHAEKLTEDDPDLTPEGHTRADVLADLLIDAEIERIHSSDYARTRQTAGPLAEQLGLEVELYDPRDLPAMAAQLKADGGRHLVVGHSNTTGELAEALGGDGGTPIVEATEYDRLYVVTMGADGKTVSTLLRFGATAESYSDTP</sequence>
<protein>
    <recommendedName>
        <fullName evidence="3">Histidine phosphatase family protein</fullName>
    </recommendedName>
</protein>
<evidence type="ECO:0000313" key="1">
    <source>
        <dbReference type="EMBL" id="GHA97389.1"/>
    </source>
</evidence>
<accession>A0A8J3G2P7</accession>